<dbReference type="Pfam" id="PF11807">
    <property type="entry name" value="UstYa"/>
    <property type="match status" value="1"/>
</dbReference>
<evidence type="ECO:0000256" key="4">
    <source>
        <dbReference type="SAM" id="MobiDB-lite"/>
    </source>
</evidence>
<comment type="caution">
    <text evidence="5">The sequence shown here is derived from an EMBL/GenBank/DDBJ whole genome shotgun (WGS) entry which is preliminary data.</text>
</comment>
<dbReference type="Proteomes" id="UP000660729">
    <property type="component" value="Unassembled WGS sequence"/>
</dbReference>
<proteinExistence type="inferred from homology"/>
<feature type="non-terminal residue" evidence="5">
    <location>
        <position position="1"/>
    </location>
</feature>
<keyword evidence="2" id="KW-0560">Oxidoreductase</keyword>
<evidence type="ECO:0000256" key="1">
    <source>
        <dbReference type="ARBA" id="ARBA00004685"/>
    </source>
</evidence>
<keyword evidence="6" id="KW-1185">Reference proteome</keyword>
<evidence type="ECO:0000313" key="5">
    <source>
        <dbReference type="EMBL" id="KAF7186774.1"/>
    </source>
</evidence>
<evidence type="ECO:0000256" key="3">
    <source>
        <dbReference type="ARBA" id="ARBA00035112"/>
    </source>
</evidence>
<dbReference type="AlphaFoldDB" id="A0A8H6R7Y8"/>
<protein>
    <submittedName>
        <fullName evidence="5">Phenylalanine aminomutase (L-beta-phenylalanine forming)</fullName>
    </submittedName>
</protein>
<feature type="region of interest" description="Disordered" evidence="4">
    <location>
        <begin position="38"/>
        <end position="61"/>
    </location>
</feature>
<dbReference type="PANTHER" id="PTHR33365">
    <property type="entry name" value="YALI0B05434P"/>
    <property type="match status" value="1"/>
</dbReference>
<dbReference type="PANTHER" id="PTHR33365:SF11">
    <property type="entry name" value="TAT PATHWAY SIGNAL SEQUENCE"/>
    <property type="match status" value="1"/>
</dbReference>
<evidence type="ECO:0000313" key="6">
    <source>
        <dbReference type="Proteomes" id="UP000660729"/>
    </source>
</evidence>
<dbReference type="EMBL" id="JABCIY010000246">
    <property type="protein sequence ID" value="KAF7186774.1"/>
    <property type="molecule type" value="Genomic_DNA"/>
</dbReference>
<dbReference type="OrthoDB" id="3687641at2759"/>
<name>A0A8H6R7Y8_9PEZI</name>
<dbReference type="GO" id="GO:0043386">
    <property type="term" value="P:mycotoxin biosynthetic process"/>
    <property type="evidence" value="ECO:0007669"/>
    <property type="project" value="InterPro"/>
</dbReference>
<dbReference type="GO" id="GO:0016491">
    <property type="term" value="F:oxidoreductase activity"/>
    <property type="evidence" value="ECO:0007669"/>
    <property type="project" value="UniProtKB-KW"/>
</dbReference>
<comment type="pathway">
    <text evidence="1">Mycotoxin biosynthesis.</text>
</comment>
<evidence type="ECO:0000256" key="2">
    <source>
        <dbReference type="ARBA" id="ARBA00023002"/>
    </source>
</evidence>
<dbReference type="InterPro" id="IPR021765">
    <property type="entry name" value="UstYa-like"/>
</dbReference>
<sequence>RAGRSISTPNMRFDAIRPTVGPSRWCWWPGPPYIAIKGHDDGERQDSWKESAHESGFDDECSTSRRPATSFWSAMNHALLLASAMFTAAFLGTRSAIVVSKSTCPRQDSISSRPVESPMLSKGTRIPFLENGTSTVTISRWFFGADSCFEVPSKPSNFTPHEILGLPATIESNKAWDALIGPNGLRASKGYIEIAHPERYGLPPGVTHPSDSSKGIYGLAMTHELHCLVGSEVSRDERIRIRTAFYDVVEGRLTPEDFHSPPRREVTKLLALDHGALHLNHCFDYLQEGIRCAAHLDVQYPVMHAGAGILTGERMCKDWDAVLGILEDNSFDASNMTL</sequence>
<accession>A0A8H6R7Y8</accession>
<gene>
    <name evidence="5" type="ORF">HII31_11871</name>
</gene>
<organism evidence="5 6">
    <name type="scientific">Pseudocercospora fuligena</name>
    <dbReference type="NCBI Taxonomy" id="685502"/>
    <lineage>
        <taxon>Eukaryota</taxon>
        <taxon>Fungi</taxon>
        <taxon>Dikarya</taxon>
        <taxon>Ascomycota</taxon>
        <taxon>Pezizomycotina</taxon>
        <taxon>Dothideomycetes</taxon>
        <taxon>Dothideomycetidae</taxon>
        <taxon>Mycosphaerellales</taxon>
        <taxon>Mycosphaerellaceae</taxon>
        <taxon>Pseudocercospora</taxon>
    </lineage>
</organism>
<comment type="similarity">
    <text evidence="3">Belongs to the ustYa family.</text>
</comment>
<feature type="compositionally biased region" description="Basic and acidic residues" evidence="4">
    <location>
        <begin position="38"/>
        <end position="56"/>
    </location>
</feature>
<reference evidence="5" key="1">
    <citation type="submission" date="2020-04" db="EMBL/GenBank/DDBJ databases">
        <title>Draft genome resource of the tomato pathogen Pseudocercospora fuligena.</title>
        <authorList>
            <person name="Zaccaron A."/>
        </authorList>
    </citation>
    <scope>NUCLEOTIDE SEQUENCE</scope>
    <source>
        <strain evidence="5">PF001</strain>
    </source>
</reference>